<evidence type="ECO:0000313" key="3">
    <source>
        <dbReference type="EMBL" id="WOO39808.1"/>
    </source>
</evidence>
<dbReference type="Pfam" id="PF07589">
    <property type="entry name" value="PEP-CTERM"/>
    <property type="match status" value="1"/>
</dbReference>
<dbReference type="EMBL" id="CP136920">
    <property type="protein sequence ID" value="WOO39808.1"/>
    <property type="molecule type" value="Genomic_DNA"/>
</dbReference>
<feature type="signal peptide" evidence="1">
    <location>
        <begin position="1"/>
        <end position="27"/>
    </location>
</feature>
<reference evidence="3 4" key="1">
    <citation type="submission" date="2023-10" db="EMBL/GenBank/DDBJ databases">
        <title>Rubellicoccus peritrichatus gen. nov., sp. nov., isolated from an algae of coral reef tank.</title>
        <authorList>
            <person name="Luo J."/>
        </authorList>
    </citation>
    <scope>NUCLEOTIDE SEQUENCE [LARGE SCALE GENOMIC DNA]</scope>
    <source>
        <strain evidence="3 4">CR14</strain>
    </source>
</reference>
<evidence type="ECO:0000259" key="2">
    <source>
        <dbReference type="Pfam" id="PF07589"/>
    </source>
</evidence>
<dbReference type="InterPro" id="IPR013424">
    <property type="entry name" value="Ice-binding_C"/>
</dbReference>
<sequence>MTNKSKKYHKTGTLTVSSLLAASSAQAVVQYFDTTNQFSVGLGLNTQALWNIDGTSQPELFFIVTAPGNSNIFASRASAVSAGFLSNGGDVTNLNTNYTVQTGTNFRLGDLIRGSNFANLSGFNSGQSGFMGFSFNNGSLPVAGWAEVTFFEGPDPGITIHRWAYEDDGSSIQVGQTMNVPEPAAVATGLGALALGAAGLRRWRKRRVN</sequence>
<dbReference type="RefSeq" id="WP_317831824.1">
    <property type="nucleotide sequence ID" value="NZ_CP136920.1"/>
</dbReference>
<accession>A0AAQ3LAB0</accession>
<protein>
    <recommendedName>
        <fullName evidence="2">Ice-binding protein C-terminal domain-containing protein</fullName>
    </recommendedName>
</protein>
<name>A0AAQ3LAB0_9BACT</name>
<keyword evidence="1" id="KW-0732">Signal</keyword>
<dbReference type="AlphaFoldDB" id="A0AAQ3LAB0"/>
<dbReference type="KEGG" id="puo:RZN69_14380"/>
<dbReference type="Proteomes" id="UP001304300">
    <property type="component" value="Chromosome"/>
</dbReference>
<organism evidence="3 4">
    <name type="scientific">Rubellicoccus peritrichatus</name>
    <dbReference type="NCBI Taxonomy" id="3080537"/>
    <lineage>
        <taxon>Bacteria</taxon>
        <taxon>Pseudomonadati</taxon>
        <taxon>Verrucomicrobiota</taxon>
        <taxon>Opitutia</taxon>
        <taxon>Puniceicoccales</taxon>
        <taxon>Cerasicoccaceae</taxon>
        <taxon>Rubellicoccus</taxon>
    </lineage>
</organism>
<gene>
    <name evidence="3" type="ORF">RZN69_14380</name>
</gene>
<evidence type="ECO:0000256" key="1">
    <source>
        <dbReference type="SAM" id="SignalP"/>
    </source>
</evidence>
<keyword evidence="4" id="KW-1185">Reference proteome</keyword>
<feature type="domain" description="Ice-binding protein C-terminal" evidence="2">
    <location>
        <begin position="180"/>
        <end position="206"/>
    </location>
</feature>
<feature type="chain" id="PRO_5042828363" description="Ice-binding protein C-terminal domain-containing protein" evidence="1">
    <location>
        <begin position="28"/>
        <end position="209"/>
    </location>
</feature>
<evidence type="ECO:0000313" key="4">
    <source>
        <dbReference type="Proteomes" id="UP001304300"/>
    </source>
</evidence>
<proteinExistence type="predicted"/>